<keyword evidence="2" id="KW-1185">Reference proteome</keyword>
<dbReference type="EMBL" id="JAUZMY010000037">
    <property type="protein sequence ID" value="MEE2040904.1"/>
    <property type="molecule type" value="Genomic_DNA"/>
</dbReference>
<evidence type="ECO:0000313" key="2">
    <source>
        <dbReference type="Proteomes" id="UP001356095"/>
    </source>
</evidence>
<comment type="caution">
    <text evidence="1">The sequence shown here is derived from an EMBL/GenBank/DDBJ whole genome shotgun (WGS) entry which is preliminary data.</text>
</comment>
<reference evidence="1 2" key="1">
    <citation type="submission" date="2023-08" db="EMBL/GenBank/DDBJ databases">
        <authorList>
            <person name="Girao M."/>
            <person name="Carvalho M.F."/>
        </authorList>
    </citation>
    <scope>NUCLEOTIDE SEQUENCE [LARGE SCALE GENOMIC DNA]</scope>
    <source>
        <strain evidence="1 2">CT-R113</strain>
    </source>
</reference>
<accession>A0ABU7KG54</accession>
<organism evidence="1 2">
    <name type="scientific">Nocardiopsis codii</name>
    <dbReference type="NCBI Taxonomy" id="3065942"/>
    <lineage>
        <taxon>Bacteria</taxon>
        <taxon>Bacillati</taxon>
        <taxon>Actinomycetota</taxon>
        <taxon>Actinomycetes</taxon>
        <taxon>Streptosporangiales</taxon>
        <taxon>Nocardiopsidaceae</taxon>
        <taxon>Nocardiopsis</taxon>
    </lineage>
</organism>
<sequence>MLIRGHHPDRPDEGTVHAHRVPATDLARARARGVLITPIDGLPWDLGLPEAADHLLRAAHAAGLAWTLIQRTSEDGAVTELKVTGLDPDRPDRDAGWVWGGNALSPHERPRIPLYRARQLLDTAGRQG</sequence>
<protein>
    <submittedName>
        <fullName evidence="1">Uncharacterized protein</fullName>
    </submittedName>
</protein>
<name>A0ABU7KG54_9ACTN</name>
<dbReference type="RefSeq" id="WP_330094668.1">
    <property type="nucleotide sequence ID" value="NZ_JAUZMY010000037.1"/>
</dbReference>
<dbReference type="Proteomes" id="UP001356095">
    <property type="component" value="Unassembled WGS sequence"/>
</dbReference>
<proteinExistence type="predicted"/>
<evidence type="ECO:0000313" key="1">
    <source>
        <dbReference type="EMBL" id="MEE2040904.1"/>
    </source>
</evidence>
<gene>
    <name evidence="1" type="ORF">Q8791_27155</name>
</gene>